<name>A0ABW7VV64_9NOCA</name>
<dbReference type="SUPFAM" id="SSF46785">
    <property type="entry name" value="Winged helix' DNA-binding domain"/>
    <property type="match status" value="1"/>
</dbReference>
<dbReference type="Proteomes" id="UP001611494">
    <property type="component" value="Unassembled WGS sequence"/>
</dbReference>
<accession>A0ABW7VV64</accession>
<dbReference type="Pfam" id="PF01638">
    <property type="entry name" value="HxlR"/>
    <property type="match status" value="1"/>
</dbReference>
<evidence type="ECO:0000256" key="2">
    <source>
        <dbReference type="ARBA" id="ARBA00023125"/>
    </source>
</evidence>
<dbReference type="InterPro" id="IPR036390">
    <property type="entry name" value="WH_DNA-bd_sf"/>
</dbReference>
<organism evidence="5 6">
    <name type="scientific">Nocardia testacea</name>
    <dbReference type="NCBI Taxonomy" id="248551"/>
    <lineage>
        <taxon>Bacteria</taxon>
        <taxon>Bacillati</taxon>
        <taxon>Actinomycetota</taxon>
        <taxon>Actinomycetes</taxon>
        <taxon>Mycobacteriales</taxon>
        <taxon>Nocardiaceae</taxon>
        <taxon>Nocardia</taxon>
    </lineage>
</organism>
<dbReference type="InterPro" id="IPR002577">
    <property type="entry name" value="HTH_HxlR"/>
</dbReference>
<evidence type="ECO:0000256" key="3">
    <source>
        <dbReference type="ARBA" id="ARBA00023163"/>
    </source>
</evidence>
<dbReference type="PANTHER" id="PTHR33204">
    <property type="entry name" value="TRANSCRIPTIONAL REGULATOR, MARR FAMILY"/>
    <property type="match status" value="1"/>
</dbReference>
<sequence>MVETLRWGHRQQQYALEGERWFPMSGDDDEEQRARDIALRVFAAVSTKWGLRVMEEIGAGHHRFRALHRAVDGISYKMLTQTLRELENQGLIARYDHGTANPRVDYSLTAAGTRLVATVHTLCDWSRTHLDRLLEAPAHRGEPSP</sequence>
<proteinExistence type="predicted"/>
<reference evidence="5 6" key="1">
    <citation type="submission" date="2024-10" db="EMBL/GenBank/DDBJ databases">
        <title>The Natural Products Discovery Center: Release of the First 8490 Sequenced Strains for Exploring Actinobacteria Biosynthetic Diversity.</title>
        <authorList>
            <person name="Kalkreuter E."/>
            <person name="Kautsar S.A."/>
            <person name="Yang D."/>
            <person name="Bader C.D."/>
            <person name="Teijaro C.N."/>
            <person name="Fluegel L."/>
            <person name="Davis C.M."/>
            <person name="Simpson J.R."/>
            <person name="Lauterbach L."/>
            <person name="Steele A.D."/>
            <person name="Gui C."/>
            <person name="Meng S."/>
            <person name="Li G."/>
            <person name="Viehrig K."/>
            <person name="Ye F."/>
            <person name="Su P."/>
            <person name="Kiefer A.F."/>
            <person name="Nichols A."/>
            <person name="Cepeda A.J."/>
            <person name="Yan W."/>
            <person name="Fan B."/>
            <person name="Jiang Y."/>
            <person name="Adhikari A."/>
            <person name="Zheng C.-J."/>
            <person name="Schuster L."/>
            <person name="Cowan T.M."/>
            <person name="Smanski M.J."/>
            <person name="Chevrette M.G."/>
            <person name="De Carvalho L.P.S."/>
            <person name="Shen B."/>
        </authorList>
    </citation>
    <scope>NUCLEOTIDE SEQUENCE [LARGE SCALE GENOMIC DNA]</scope>
    <source>
        <strain evidence="5 6">NPDC019377</strain>
    </source>
</reference>
<keyword evidence="3" id="KW-0804">Transcription</keyword>
<comment type="caution">
    <text evidence="5">The sequence shown here is derived from an EMBL/GenBank/DDBJ whole genome shotgun (WGS) entry which is preliminary data.</text>
</comment>
<protein>
    <submittedName>
        <fullName evidence="5">Winged helix-turn-helix transcriptional regulator</fullName>
    </submittedName>
</protein>
<keyword evidence="1" id="KW-0805">Transcription regulation</keyword>
<gene>
    <name evidence="5" type="ORF">ACH49Z_09735</name>
</gene>
<dbReference type="PROSITE" id="PS51118">
    <property type="entry name" value="HTH_HXLR"/>
    <property type="match status" value="1"/>
</dbReference>
<keyword evidence="6" id="KW-1185">Reference proteome</keyword>
<dbReference type="EMBL" id="JBIRYL010000001">
    <property type="protein sequence ID" value="MFI2230119.1"/>
    <property type="molecule type" value="Genomic_DNA"/>
</dbReference>
<dbReference type="PANTHER" id="PTHR33204:SF39">
    <property type="entry name" value="TRANSCRIPTIONAL REGULATORY PROTEIN"/>
    <property type="match status" value="1"/>
</dbReference>
<evidence type="ECO:0000313" key="6">
    <source>
        <dbReference type="Proteomes" id="UP001611494"/>
    </source>
</evidence>
<keyword evidence="2" id="KW-0238">DNA-binding</keyword>
<dbReference type="Gene3D" id="1.10.10.10">
    <property type="entry name" value="Winged helix-like DNA-binding domain superfamily/Winged helix DNA-binding domain"/>
    <property type="match status" value="1"/>
</dbReference>
<feature type="domain" description="HTH hxlR-type" evidence="4">
    <location>
        <begin position="34"/>
        <end position="134"/>
    </location>
</feature>
<dbReference type="RefSeq" id="WP_397061439.1">
    <property type="nucleotide sequence ID" value="NZ_JBIRYL010000001.1"/>
</dbReference>
<evidence type="ECO:0000256" key="1">
    <source>
        <dbReference type="ARBA" id="ARBA00023015"/>
    </source>
</evidence>
<evidence type="ECO:0000259" key="4">
    <source>
        <dbReference type="PROSITE" id="PS51118"/>
    </source>
</evidence>
<evidence type="ECO:0000313" key="5">
    <source>
        <dbReference type="EMBL" id="MFI2230119.1"/>
    </source>
</evidence>
<dbReference type="InterPro" id="IPR036388">
    <property type="entry name" value="WH-like_DNA-bd_sf"/>
</dbReference>